<evidence type="ECO:0000256" key="6">
    <source>
        <dbReference type="ARBA" id="ARBA00022837"/>
    </source>
</evidence>
<comment type="cofactor">
    <cofactor evidence="8">
        <name>Ca(2+)</name>
        <dbReference type="ChEBI" id="CHEBI:29108"/>
    </cofactor>
    <text evidence="8">Binds 1 Ca(2+) ion per subunit.</text>
</comment>
<dbReference type="InterPro" id="IPR030400">
    <property type="entry name" value="Sedolisin_dom"/>
</dbReference>
<feature type="active site" description="Charge relay system" evidence="8">
    <location>
        <position position="322"/>
    </location>
</feature>
<feature type="binding site" evidence="8">
    <location>
        <position position="636"/>
    </location>
    <ligand>
        <name>Ca(2+)</name>
        <dbReference type="ChEBI" id="CHEBI:29108"/>
    </ligand>
</feature>
<evidence type="ECO:0000256" key="1">
    <source>
        <dbReference type="ARBA" id="ARBA00004239"/>
    </source>
</evidence>
<keyword evidence="7" id="KW-0865">Zymogen</keyword>
<evidence type="ECO:0000259" key="11">
    <source>
        <dbReference type="PROSITE" id="PS51695"/>
    </source>
</evidence>
<dbReference type="InterPro" id="IPR050819">
    <property type="entry name" value="Tripeptidyl-peptidase_I"/>
</dbReference>
<dbReference type="SMART" id="SM00944">
    <property type="entry name" value="Pro-kuma_activ"/>
    <property type="match status" value="1"/>
</dbReference>
<evidence type="ECO:0000256" key="4">
    <source>
        <dbReference type="ARBA" id="ARBA00022801"/>
    </source>
</evidence>
<feature type="signal peptide" evidence="10">
    <location>
        <begin position="1"/>
        <end position="19"/>
    </location>
</feature>
<dbReference type="CDD" id="cd04056">
    <property type="entry name" value="Peptidases_S53"/>
    <property type="match status" value="1"/>
</dbReference>
<dbReference type="InterPro" id="IPR036852">
    <property type="entry name" value="Peptidase_S8/S53_dom_sf"/>
</dbReference>
<keyword evidence="6 8" id="KW-0106">Calcium</keyword>
<reference evidence="12" key="1">
    <citation type="submission" date="2023-08" db="EMBL/GenBank/DDBJ databases">
        <title>Black Yeasts Isolated from many extreme environments.</title>
        <authorList>
            <person name="Coleine C."/>
            <person name="Stajich J.E."/>
            <person name="Selbmann L."/>
        </authorList>
    </citation>
    <scope>NUCLEOTIDE SEQUENCE</scope>
    <source>
        <strain evidence="12">CCFEE 5401</strain>
    </source>
</reference>
<dbReference type="CDD" id="cd11377">
    <property type="entry name" value="Pro-peptidase_S53"/>
    <property type="match status" value="1"/>
</dbReference>
<dbReference type="GO" id="GO:0004252">
    <property type="term" value="F:serine-type endopeptidase activity"/>
    <property type="evidence" value="ECO:0007669"/>
    <property type="project" value="UniProtKB-UniRule"/>
</dbReference>
<feature type="binding site" evidence="8">
    <location>
        <position position="637"/>
    </location>
    <ligand>
        <name>Ca(2+)</name>
        <dbReference type="ChEBI" id="CHEBI:29108"/>
    </ligand>
</feature>
<evidence type="ECO:0000256" key="10">
    <source>
        <dbReference type="SAM" id="SignalP"/>
    </source>
</evidence>
<dbReference type="GO" id="GO:0005576">
    <property type="term" value="C:extracellular region"/>
    <property type="evidence" value="ECO:0007669"/>
    <property type="project" value="UniProtKB-SubCell"/>
</dbReference>
<dbReference type="PANTHER" id="PTHR14218">
    <property type="entry name" value="PROTEASE S8 TRIPEPTIDYL PEPTIDASE I CLN2"/>
    <property type="match status" value="1"/>
</dbReference>
<dbReference type="PROSITE" id="PS51695">
    <property type="entry name" value="SEDOLISIN"/>
    <property type="match status" value="1"/>
</dbReference>
<organism evidence="12 13">
    <name type="scientific">Meristemomyces frigidus</name>
    <dbReference type="NCBI Taxonomy" id="1508187"/>
    <lineage>
        <taxon>Eukaryota</taxon>
        <taxon>Fungi</taxon>
        <taxon>Dikarya</taxon>
        <taxon>Ascomycota</taxon>
        <taxon>Pezizomycotina</taxon>
        <taxon>Dothideomycetes</taxon>
        <taxon>Dothideomycetidae</taxon>
        <taxon>Mycosphaerellales</taxon>
        <taxon>Teratosphaeriaceae</taxon>
        <taxon>Meristemomyces</taxon>
    </lineage>
</organism>
<gene>
    <name evidence="12" type="ORF">LTR62_002307</name>
</gene>
<evidence type="ECO:0000313" key="13">
    <source>
        <dbReference type="Proteomes" id="UP001310890"/>
    </source>
</evidence>
<keyword evidence="3 8" id="KW-0479">Metal-binding</keyword>
<dbReference type="EMBL" id="JAVRRL010000016">
    <property type="protein sequence ID" value="KAK5114733.1"/>
    <property type="molecule type" value="Genomic_DNA"/>
</dbReference>
<sequence length="678" mass="73160">MHFLVLPCLAAIAIDCVGARVLPSSHIVHEKRDAGSNSNWVKRDRVASHLKVPVRVGLKQNPDALEQAAQWLMDASHPESSKYGQHWTQDEVIEAFRPSTGAVDDVLNWISETAGIAKSKIVHTDNKAFLAFDASVADLESLLQTEYHEHHHEASGRAMITCDQYHIPSHLRDHIDYITPGVKGIQVKSSELTKRSFRPGHMGPGGWGSGPWGGGPGGWQPPKQRPPPFMPHPHNQLSMCDVAITPACLQALYHFRPLSPHAEVSPHNCMGIFEEGDFYAQQDLNSFFTNFTSYIPNGTHPTLDSIDGGMAPVANVSDAGGESDLDFELAIPIIYPQTTTLYQTDDYYYAEGGNGTTTGILNTFLDAIDGSYCTYSAYGETGDDSVLDPTYPDPNGYQGQLMCGVYKPTNVISISYGEQEQDLPAYYQKRQCNEYLKLGLQGVSIFVASGDTGVGGIPGDGSANGCLNNGTVFSPTQPNSCPWLTNVGATKLYPGQTVYDQESAVVDLAGHPYRSAFSSGGGFSNIFPIPSYQSSAVATYFADHNPPYPYYYNGQYNTSKGLYNRNGRGIPDVAANGDNIATYVGGKFTLEGGTSASSPIFAALVTRINEERIKIGKGPVGFINPTLYSHPEVLNDIVNGTNPGCGTAGFSCAPGWDPVTGLGTPNYPKMLGLFLSLP</sequence>
<keyword evidence="10" id="KW-0732">Signal</keyword>
<name>A0AAN7TGZ6_9PEZI</name>
<evidence type="ECO:0000256" key="3">
    <source>
        <dbReference type="ARBA" id="ARBA00022723"/>
    </source>
</evidence>
<comment type="subcellular location">
    <subcellularLocation>
        <location evidence="1">Secreted</location>
        <location evidence="1">Extracellular space</location>
    </subcellularLocation>
</comment>
<proteinExistence type="predicted"/>
<dbReference type="InterPro" id="IPR015366">
    <property type="entry name" value="S53_propep"/>
</dbReference>
<comment type="caution">
    <text evidence="12">The sequence shown here is derived from an EMBL/GenBank/DDBJ whole genome shotgun (WGS) entry which is preliminary data.</text>
</comment>
<dbReference type="GO" id="GO:0006508">
    <property type="term" value="P:proteolysis"/>
    <property type="evidence" value="ECO:0007669"/>
    <property type="project" value="UniProtKB-KW"/>
</dbReference>
<feature type="active site" description="Charge relay system" evidence="8">
    <location>
        <position position="595"/>
    </location>
</feature>
<evidence type="ECO:0000256" key="9">
    <source>
        <dbReference type="SAM" id="MobiDB-lite"/>
    </source>
</evidence>
<feature type="active site" description="Charge relay system" evidence="8">
    <location>
        <position position="326"/>
    </location>
</feature>
<dbReference type="GO" id="GO:0008240">
    <property type="term" value="F:tripeptidyl-peptidase activity"/>
    <property type="evidence" value="ECO:0007669"/>
    <property type="project" value="UniProtKB-EC"/>
</dbReference>
<dbReference type="Proteomes" id="UP001310890">
    <property type="component" value="Unassembled WGS sequence"/>
</dbReference>
<keyword evidence="4 8" id="KW-0378">Hydrolase</keyword>
<evidence type="ECO:0000256" key="2">
    <source>
        <dbReference type="ARBA" id="ARBA00022670"/>
    </source>
</evidence>
<feature type="binding site" evidence="8">
    <location>
        <position position="657"/>
    </location>
    <ligand>
        <name>Ca(2+)</name>
        <dbReference type="ChEBI" id="CHEBI:29108"/>
    </ligand>
</feature>
<keyword evidence="2 8" id="KW-0645">Protease</keyword>
<feature type="compositionally biased region" description="Gly residues" evidence="9">
    <location>
        <begin position="202"/>
        <end position="218"/>
    </location>
</feature>
<feature type="chain" id="PRO_5042833526" description="Peptidase S53 domain-containing protein" evidence="10">
    <location>
        <begin position="20"/>
        <end position="678"/>
    </location>
</feature>
<dbReference type="Pfam" id="PF09286">
    <property type="entry name" value="Pro-kuma_activ"/>
    <property type="match status" value="1"/>
</dbReference>
<feature type="binding site" evidence="8">
    <location>
        <position position="655"/>
    </location>
    <ligand>
        <name>Ca(2+)</name>
        <dbReference type="ChEBI" id="CHEBI:29108"/>
    </ligand>
</feature>
<evidence type="ECO:0000256" key="5">
    <source>
        <dbReference type="ARBA" id="ARBA00022825"/>
    </source>
</evidence>
<evidence type="ECO:0000256" key="7">
    <source>
        <dbReference type="ARBA" id="ARBA00023145"/>
    </source>
</evidence>
<feature type="region of interest" description="Disordered" evidence="9">
    <location>
        <begin position="195"/>
        <end position="233"/>
    </location>
</feature>
<evidence type="ECO:0000256" key="8">
    <source>
        <dbReference type="PROSITE-ProRule" id="PRU01032"/>
    </source>
</evidence>
<keyword evidence="5 8" id="KW-0720">Serine protease</keyword>
<dbReference type="SUPFAM" id="SSF54897">
    <property type="entry name" value="Protease propeptides/inhibitors"/>
    <property type="match status" value="1"/>
</dbReference>
<accession>A0AAN7TGZ6</accession>
<dbReference type="SUPFAM" id="SSF52743">
    <property type="entry name" value="Subtilisin-like"/>
    <property type="match status" value="1"/>
</dbReference>
<dbReference type="PANTHER" id="PTHR14218:SF19">
    <property type="entry name" value="SERINE PROTEASE AORO, PUTATIVE (AFU_ORTHOLOGUE AFUA_6G10250)-RELATED"/>
    <property type="match status" value="1"/>
</dbReference>
<protein>
    <recommendedName>
        <fullName evidence="11">Peptidase S53 domain-containing protein</fullName>
    </recommendedName>
</protein>
<feature type="domain" description="Peptidase S53" evidence="11">
    <location>
        <begin position="243"/>
        <end position="677"/>
    </location>
</feature>
<evidence type="ECO:0000313" key="12">
    <source>
        <dbReference type="EMBL" id="KAK5114733.1"/>
    </source>
</evidence>
<dbReference type="GO" id="GO:0046872">
    <property type="term" value="F:metal ion binding"/>
    <property type="evidence" value="ECO:0007669"/>
    <property type="project" value="UniProtKB-UniRule"/>
</dbReference>
<dbReference type="Gene3D" id="3.40.50.200">
    <property type="entry name" value="Peptidase S8/S53 domain"/>
    <property type="match status" value="1"/>
</dbReference>
<dbReference type="AlphaFoldDB" id="A0AAN7TGZ6"/>